<protein>
    <submittedName>
        <fullName evidence="2">Phosphotransferase family protein</fullName>
    </submittedName>
</protein>
<dbReference type="SUPFAM" id="SSF56112">
    <property type="entry name" value="Protein kinase-like (PK-like)"/>
    <property type="match status" value="1"/>
</dbReference>
<sequence length="314" mass="33833">MTVLPTPESAESAASLSGTGGPFSGERLAEALTGVCAAAGLDPEGATLIKCTANAVFRLASAPVVVRIGASTALNHRVEKVVHVATWLAEHDVPAVRLLPGVAQPVTYDGYVATIWEAVPTGGERPRGRDLGKLLRRIHDLPEPASWLPTWRPLADVAARIGEATDLDDTDLAFLQDRYDDVADQLSRLEFPSAPSLVHGDAHLGNLIPGPAGPVWCDFDSSSLGPPEWDLTPLAVGVIRFGEPAGRYRELVRTYGVDVTRWRGFPVLRAVRELKLITSVLPIIGTRPAVRAELFRRMADVRSGNTSARWARYT</sequence>
<name>A0ABV9S204_9PSEU</name>
<dbReference type="Gene3D" id="3.90.1200.10">
    <property type="match status" value="1"/>
</dbReference>
<evidence type="ECO:0000313" key="3">
    <source>
        <dbReference type="Proteomes" id="UP001595859"/>
    </source>
</evidence>
<reference evidence="3" key="1">
    <citation type="journal article" date="2019" name="Int. J. Syst. Evol. Microbiol.">
        <title>The Global Catalogue of Microorganisms (GCM) 10K type strain sequencing project: providing services to taxonomists for standard genome sequencing and annotation.</title>
        <authorList>
            <consortium name="The Broad Institute Genomics Platform"/>
            <consortium name="The Broad Institute Genome Sequencing Center for Infectious Disease"/>
            <person name="Wu L."/>
            <person name="Ma J."/>
        </authorList>
    </citation>
    <scope>NUCLEOTIDE SEQUENCE [LARGE SCALE GENOMIC DNA]</scope>
    <source>
        <strain evidence="3">ZS-22-S1</strain>
    </source>
</reference>
<keyword evidence="3" id="KW-1185">Reference proteome</keyword>
<evidence type="ECO:0000259" key="1">
    <source>
        <dbReference type="Pfam" id="PF01636"/>
    </source>
</evidence>
<dbReference type="EMBL" id="JBHSIS010000006">
    <property type="protein sequence ID" value="MFC4854853.1"/>
    <property type="molecule type" value="Genomic_DNA"/>
</dbReference>
<evidence type="ECO:0000313" key="2">
    <source>
        <dbReference type="EMBL" id="MFC4854853.1"/>
    </source>
</evidence>
<dbReference type="RefSeq" id="WP_378056777.1">
    <property type="nucleotide sequence ID" value="NZ_JBHSIS010000006.1"/>
</dbReference>
<feature type="domain" description="Aminoglycoside phosphotransferase" evidence="1">
    <location>
        <begin position="57"/>
        <end position="264"/>
    </location>
</feature>
<proteinExistence type="predicted"/>
<dbReference type="Pfam" id="PF01636">
    <property type="entry name" value="APH"/>
    <property type="match status" value="1"/>
</dbReference>
<accession>A0ABV9S204</accession>
<dbReference type="InterPro" id="IPR011009">
    <property type="entry name" value="Kinase-like_dom_sf"/>
</dbReference>
<dbReference type="InterPro" id="IPR002575">
    <property type="entry name" value="Aminoglycoside_PTrfase"/>
</dbReference>
<organism evidence="2 3">
    <name type="scientific">Actinophytocola glycyrrhizae</name>
    <dbReference type="NCBI Taxonomy" id="2044873"/>
    <lineage>
        <taxon>Bacteria</taxon>
        <taxon>Bacillati</taxon>
        <taxon>Actinomycetota</taxon>
        <taxon>Actinomycetes</taxon>
        <taxon>Pseudonocardiales</taxon>
        <taxon>Pseudonocardiaceae</taxon>
    </lineage>
</organism>
<gene>
    <name evidence="2" type="ORF">ACFPCV_15200</name>
</gene>
<dbReference type="Proteomes" id="UP001595859">
    <property type="component" value="Unassembled WGS sequence"/>
</dbReference>
<comment type="caution">
    <text evidence="2">The sequence shown here is derived from an EMBL/GenBank/DDBJ whole genome shotgun (WGS) entry which is preliminary data.</text>
</comment>